<feature type="compositionally biased region" description="Polar residues" evidence="1">
    <location>
        <begin position="794"/>
        <end position="810"/>
    </location>
</feature>
<feature type="compositionally biased region" description="Basic residues" evidence="1">
    <location>
        <begin position="435"/>
        <end position="444"/>
    </location>
</feature>
<dbReference type="EMBL" id="JAFEMO010000007">
    <property type="protein sequence ID" value="KAH7568084.1"/>
    <property type="molecule type" value="Genomic_DNA"/>
</dbReference>
<protein>
    <recommendedName>
        <fullName evidence="4">SAP domain-containing protein</fullName>
    </recommendedName>
</protein>
<keyword evidence="3" id="KW-1185">Reference proteome</keyword>
<evidence type="ECO:0000313" key="3">
    <source>
        <dbReference type="Proteomes" id="UP000827721"/>
    </source>
</evidence>
<evidence type="ECO:0000313" key="2">
    <source>
        <dbReference type="EMBL" id="KAH7568084.1"/>
    </source>
</evidence>
<organism evidence="2 3">
    <name type="scientific">Xanthoceras sorbifolium</name>
    <dbReference type="NCBI Taxonomy" id="99658"/>
    <lineage>
        <taxon>Eukaryota</taxon>
        <taxon>Viridiplantae</taxon>
        <taxon>Streptophyta</taxon>
        <taxon>Embryophyta</taxon>
        <taxon>Tracheophyta</taxon>
        <taxon>Spermatophyta</taxon>
        <taxon>Magnoliopsida</taxon>
        <taxon>eudicotyledons</taxon>
        <taxon>Gunneridae</taxon>
        <taxon>Pentapetalae</taxon>
        <taxon>rosids</taxon>
        <taxon>malvids</taxon>
        <taxon>Sapindales</taxon>
        <taxon>Sapindaceae</taxon>
        <taxon>Xanthoceroideae</taxon>
        <taxon>Xanthoceras</taxon>
    </lineage>
</organism>
<feature type="region of interest" description="Disordered" evidence="1">
    <location>
        <begin position="932"/>
        <end position="958"/>
    </location>
</feature>
<comment type="caution">
    <text evidence="2">The sequence shown here is derived from an EMBL/GenBank/DDBJ whole genome shotgun (WGS) entry which is preliminary data.</text>
</comment>
<feature type="region of interest" description="Disordered" evidence="1">
    <location>
        <begin position="497"/>
        <end position="550"/>
    </location>
</feature>
<feature type="region of interest" description="Disordered" evidence="1">
    <location>
        <begin position="422"/>
        <end position="450"/>
    </location>
</feature>
<feature type="compositionally biased region" description="Basic and acidic residues" evidence="1">
    <location>
        <begin position="2420"/>
        <end position="2432"/>
    </location>
</feature>
<gene>
    <name evidence="2" type="ORF">JRO89_XS07G0231500</name>
</gene>
<evidence type="ECO:0000256" key="1">
    <source>
        <dbReference type="SAM" id="MobiDB-lite"/>
    </source>
</evidence>
<feature type="region of interest" description="Disordered" evidence="1">
    <location>
        <begin position="1954"/>
        <end position="1989"/>
    </location>
</feature>
<feature type="region of interest" description="Disordered" evidence="1">
    <location>
        <begin position="167"/>
        <end position="249"/>
    </location>
</feature>
<feature type="compositionally biased region" description="Basic and acidic residues" evidence="1">
    <location>
        <begin position="497"/>
        <end position="506"/>
    </location>
</feature>
<feature type="region of interest" description="Disordered" evidence="1">
    <location>
        <begin position="794"/>
        <end position="815"/>
    </location>
</feature>
<accession>A0ABQ8HUN2</accession>
<feature type="compositionally biased region" description="Basic and acidic residues" evidence="1">
    <location>
        <begin position="125"/>
        <end position="137"/>
    </location>
</feature>
<proteinExistence type="predicted"/>
<sequence length="2547" mass="280690">MEEEESMDFHGMNRKQLQALCKKHGVLANLSNREMADRLSLILEKNKKLVSQGDSLVKNLSKKVSESNSKVVKKVRFSPENETFIYEISGYQRGGRRRFTKKPLSKKQTQVIENEVTGRKRGRRDVKNDSVEAKSDVESDATGGLVKRRLRNREVVVVEKSGGDLMASEKHVSRRGSKKVENEAIEDNAATGKDAKPSGRNTRSRAKFEGKSSESGAVEEECGNVPQFDEIRNGKGRNDMQKYGDGGKQGKVLRRTKVSVAEHGDSEMLIENSRKVEVSRRRTRSQAKIAGKLSAAGRIYEDETVPLEEPSKDLAGCASMRESVAPNRGRAGSKTLAEDGAEQDKVLQKAELNVTKDGDSEMSIEDSRVVEVSKRSTRSQVKIAGKASAAENEIEEEIVQHDEPSKDLGKYVSTRKSVGLQRGKVETNGLQEKKGTKKRSRKKNSNLEAASKFEAVLKPSKEMEKVENVYVPSDPLRRTRRSRVMFTASVSTVGELETHETVEETKKRTRNSNPKLEAASRFEAIEESSKTTEKVENVSVPSGPSRRTRRNTIMFTSSVSTGGELETRHTVQGTRKRTRNNNTNLEAASKFEAIVEPSKEIEKVENVSAPSGPSRRTRRNAIMFTSSVSTDGDSESHQTVRVEDACLSKGKQQKHRREPIIDEEISTSKCKPLLENPPRQSSRVVSKGDLAEPAGQTFTVVGKKRHSRSRMAVIVASPSESFSAPKEPPIEDARLAVGEAARTNNNLDASYSKQVLESSNKKKKTYKGEFEAVKQRGSVEVSTVNSAIKEATNATVNLEETSPANQSNGKGDSGDVSLVELEVTGMNNKASIVISPEITSPAVGFSPANQSYNWTEPSNILAREKAIEAEEQPTEKNINHGSDNADDHSNKDDRALVQEHQTLVQSDGKETAETAIQEALLVEKWNELSERSSEKRFELSLENTEERSVTYHSDEKGSSHTENYLEAVEMQEIVAESNLVISESSALGTAEMQLSTDGGNATEATPSRPALETEGFYNEVNNGPDHTFIANNVDMKNGAYNADVQNVFQSTGLEGGNTYSIREEEFSGNETEISDKIICIGEYSVSNAWDGICGQAKTRDDVTTNKNQPQETFYNERTSQVLGEKITEEDYDGNLLVGGNAIPGSVKRIDGAAEKKENEVSELYTLDAVESENEVSEQNPNNFSKENSGRCMHEPLDAEEIDLIITEERGSDVVKDISVANIDLQSPCTGDKENCPKLALLENESINDEHETVSDISTIRLSSSRARLSVQNDMQDKLKAKLNEDAKDVLMAEVQTESFPQFALEKLQYSMEGDTTDASNISGKVLCQPFGDCNLGNRTEVQDSDLVGEKSCNIGVDVPLNECCVATKEIDEKNFNGESGVEQCSDVLKEENTECALKVELDKNVHNLEIKVFNGESDVEESADAVIVEEENANCVLEVEFGDKNDLEGVAAQVNDVGGASLREIIVKESKFSDDRSVEIMIAPSECIERVDMLKIKESNLKNRNSDAVVMNVGPLSQVIVNHIVKKEGADVDDCSIQNSEIAADREACSETIKNVLVEVDNGGTSVQVSPINPGKAFRDDFTEINDTAPAALNEIVSATCEDLEEKSMEVLGLVQHVDEVKFDNLKDYKEENVLELERICFVTSDSLMSSNDTDGHRKENGEKMAGDLSFNFNSSDDVKKGNIYAIPQVSANDINDHLLETGFHNASDSDHNVLLDDVGEVSVDGDADAENVEDGTKWGQKTPNCSQTIENRRNWSMKNSAKGKCIADSSFDRPEMGSNTAAVSHSMVLPSVEHDFSFIVVLSLGLTENKSLDLHVDFPQLTSLDMNLILSVGEQVEVEKSAGDILEANWITQDCEDALDVKENLTNDEQVTEKQLGEQEHQIHLTVSDEPLEMTRDIEDVLEVKESVTTNEQVNKQVIEMQLGEQKNQSHLTVSDEPLEMTRDCEDSLEVEESVTNNEHVTEKQQGEQENQSHLTASDGPNCDVEETNEQNGLSAINQECKNDDIDKDSSHVSAEKVMLKDATPISGCNVDDSDMFNVEYGSHDSKKAGTVAVNPAVSNFSESKGVAAEVEGAKKMDMPEDVENGGTCLPIMPVEQCANQENPEEASPEIAGTILQQIFSSSSAWEEKNISEDRFFSDAFSTYEFTASSTVSGLYDLAFCNEIQIKDFSNNAGGEMAVDEDRGESYRDVARHFQEDDDSTFGKSNATESFSLENHSRDTQEVIKEQLGDGEGNRNDATCPGNIYCSALNQSPCDNRSKSHVVEADGLRCIDDVVVTAGDSNEIADFENLNGASSLVPEMDVDCSAVSLVSDFPNSELKVEPDNFIAREIYMFSGPGKQDEIENSDAGETCLISQDAGDVKENALTVEQVALQVTEQVQLREHETTQEVSKFTCRLNKINKESRFEGGEGSKEQECVLDRKHGTPDHKNPKIESLNLESIDSARSGDAAPEDAWRLELNLLSPPKKSPDVKSVRDNWFAKKMNSSMKVNSSVRKQSFDRSSLIRRTPKQVVHDMKENVLSTKREFSSITAHKTASKRRALEDLRKN</sequence>
<name>A0ABQ8HUN2_9ROSI</name>
<feature type="region of interest" description="Disordered" evidence="1">
    <location>
        <begin position="98"/>
        <end position="140"/>
    </location>
</feature>
<feature type="region of interest" description="Disordered" evidence="1">
    <location>
        <begin position="2420"/>
        <end position="2449"/>
    </location>
</feature>
<reference evidence="2 3" key="1">
    <citation type="submission" date="2021-02" db="EMBL/GenBank/DDBJ databases">
        <title>Plant Genome Project.</title>
        <authorList>
            <person name="Zhang R.-G."/>
        </authorList>
    </citation>
    <scope>NUCLEOTIDE SEQUENCE [LARGE SCALE GENOMIC DNA]</scope>
    <source>
        <tissue evidence="2">Leaves</tissue>
    </source>
</reference>
<dbReference type="Proteomes" id="UP000827721">
    <property type="component" value="Unassembled WGS sequence"/>
</dbReference>
<feature type="region of interest" description="Disordered" evidence="1">
    <location>
        <begin position="870"/>
        <end position="890"/>
    </location>
</feature>
<feature type="region of interest" description="Disordered" evidence="1">
    <location>
        <begin position="322"/>
        <end position="343"/>
    </location>
</feature>
<evidence type="ECO:0008006" key="4">
    <source>
        <dbReference type="Google" id="ProtNLM"/>
    </source>
</evidence>
<feature type="compositionally biased region" description="Basic and acidic residues" evidence="1">
    <location>
        <begin position="518"/>
        <end position="536"/>
    </location>
</feature>
<feature type="compositionally biased region" description="Basic and acidic residues" evidence="1">
    <location>
        <begin position="229"/>
        <end position="242"/>
    </location>
</feature>